<dbReference type="EMBL" id="PJNB01000001">
    <property type="protein sequence ID" value="PKW19004.1"/>
    <property type="molecule type" value="Genomic_DNA"/>
</dbReference>
<dbReference type="AlphaFoldDB" id="A0A2N3Y7U0"/>
<evidence type="ECO:0000313" key="1">
    <source>
        <dbReference type="EMBL" id="PKW19004.1"/>
    </source>
</evidence>
<name>A0A2N3Y7U0_SACSN</name>
<sequence length="29" mass="3327">MALSSLHIRTIDSRQRIDYGIYTFAGGQR</sequence>
<proteinExistence type="predicted"/>
<organism evidence="1 2">
    <name type="scientific">Saccharopolyspora spinosa</name>
    <dbReference type="NCBI Taxonomy" id="60894"/>
    <lineage>
        <taxon>Bacteria</taxon>
        <taxon>Bacillati</taxon>
        <taxon>Actinomycetota</taxon>
        <taxon>Actinomycetes</taxon>
        <taxon>Pseudonocardiales</taxon>
        <taxon>Pseudonocardiaceae</taxon>
        <taxon>Saccharopolyspora</taxon>
    </lineage>
</organism>
<reference evidence="1" key="1">
    <citation type="submission" date="2017-12" db="EMBL/GenBank/DDBJ databases">
        <title>Sequencing the genomes of 1000 Actinobacteria strains.</title>
        <authorList>
            <person name="Klenk H.-P."/>
        </authorList>
    </citation>
    <scope>NUCLEOTIDE SEQUENCE [LARGE SCALE GENOMIC DNA]</scope>
    <source>
        <strain evidence="1">DSM 44228</strain>
    </source>
</reference>
<dbReference type="Proteomes" id="UP000233786">
    <property type="component" value="Unassembled WGS sequence"/>
</dbReference>
<protein>
    <submittedName>
        <fullName evidence="1">Uncharacterized protein</fullName>
    </submittedName>
</protein>
<evidence type="ECO:0000313" key="2">
    <source>
        <dbReference type="Proteomes" id="UP000233786"/>
    </source>
</evidence>
<comment type="caution">
    <text evidence="1">The sequence shown here is derived from an EMBL/GenBank/DDBJ whole genome shotgun (WGS) entry which is preliminary data.</text>
</comment>
<accession>A0A2N3Y7U0</accession>
<gene>
    <name evidence="1" type="ORF">A8926_7144</name>
</gene>
<keyword evidence="2" id="KW-1185">Reference proteome</keyword>